<sequence>MKIKAFVISFGLLTILPFDQLCAFDDPDSYLGCHVCQMGTSVYCIEREGKKKCEEFLGTDADNLKVLCDLIAAHDSVAQESCQVVVSKRKPEADALIKTGKATPDAICKILRLCDPRK</sequence>
<reference evidence="5" key="1">
    <citation type="submission" date="2022-11" db="UniProtKB">
        <authorList>
            <consortium name="WormBaseParasite"/>
        </authorList>
    </citation>
    <scope>IDENTIFICATION</scope>
</reference>
<evidence type="ECO:0000256" key="1">
    <source>
        <dbReference type="ARBA" id="ARBA00023157"/>
    </source>
</evidence>
<dbReference type="PROSITE" id="PS50015">
    <property type="entry name" value="SAP_B"/>
    <property type="match status" value="1"/>
</dbReference>
<keyword evidence="1" id="KW-1015">Disulfide bond</keyword>
<keyword evidence="2" id="KW-0732">Signal</keyword>
<organism evidence="4 5">
    <name type="scientific">Ditylenchus dipsaci</name>
    <dbReference type="NCBI Taxonomy" id="166011"/>
    <lineage>
        <taxon>Eukaryota</taxon>
        <taxon>Metazoa</taxon>
        <taxon>Ecdysozoa</taxon>
        <taxon>Nematoda</taxon>
        <taxon>Chromadorea</taxon>
        <taxon>Rhabditida</taxon>
        <taxon>Tylenchina</taxon>
        <taxon>Tylenchomorpha</taxon>
        <taxon>Sphaerularioidea</taxon>
        <taxon>Anguinidae</taxon>
        <taxon>Anguininae</taxon>
        <taxon>Ditylenchus</taxon>
    </lineage>
</organism>
<dbReference type="Proteomes" id="UP000887574">
    <property type="component" value="Unplaced"/>
</dbReference>
<proteinExistence type="predicted"/>
<feature type="domain" description="Saposin B-type" evidence="3">
    <location>
        <begin position="29"/>
        <end position="118"/>
    </location>
</feature>
<feature type="signal peptide" evidence="2">
    <location>
        <begin position="1"/>
        <end position="23"/>
    </location>
</feature>
<protein>
    <submittedName>
        <fullName evidence="5">Saposin B-type domain-containing protein</fullName>
    </submittedName>
</protein>
<name>A0A915D0M1_9BILA</name>
<dbReference type="AlphaFoldDB" id="A0A915D0M1"/>
<feature type="chain" id="PRO_5037080159" evidence="2">
    <location>
        <begin position="24"/>
        <end position="118"/>
    </location>
</feature>
<dbReference type="InterPro" id="IPR008139">
    <property type="entry name" value="SaposinB_dom"/>
</dbReference>
<evidence type="ECO:0000256" key="2">
    <source>
        <dbReference type="SAM" id="SignalP"/>
    </source>
</evidence>
<dbReference type="WBParaSite" id="jg14286">
    <property type="protein sequence ID" value="jg14286"/>
    <property type="gene ID" value="jg14286"/>
</dbReference>
<dbReference type="SUPFAM" id="SSF47862">
    <property type="entry name" value="Saposin"/>
    <property type="match status" value="1"/>
</dbReference>
<keyword evidence="4" id="KW-1185">Reference proteome</keyword>
<dbReference type="InterPro" id="IPR011001">
    <property type="entry name" value="Saposin-like"/>
</dbReference>
<evidence type="ECO:0000313" key="4">
    <source>
        <dbReference type="Proteomes" id="UP000887574"/>
    </source>
</evidence>
<evidence type="ECO:0000259" key="3">
    <source>
        <dbReference type="PROSITE" id="PS50015"/>
    </source>
</evidence>
<evidence type="ECO:0000313" key="5">
    <source>
        <dbReference type="WBParaSite" id="jg14286"/>
    </source>
</evidence>
<accession>A0A915D0M1</accession>